<dbReference type="OrthoDB" id="3395835at2"/>
<evidence type="ECO:0000313" key="1">
    <source>
        <dbReference type="EMBL" id="RFS40481.1"/>
    </source>
</evidence>
<proteinExistence type="predicted"/>
<comment type="caution">
    <text evidence="1">The sequence shown here is derived from an EMBL/GenBank/DDBJ whole genome shotgun (WGS) entry which is preliminary data.</text>
</comment>
<organism evidence="1 2">
    <name type="scientific">Micromonospora craniellae</name>
    <dbReference type="NCBI Taxonomy" id="2294034"/>
    <lineage>
        <taxon>Bacteria</taxon>
        <taxon>Bacillati</taxon>
        <taxon>Actinomycetota</taxon>
        <taxon>Actinomycetes</taxon>
        <taxon>Micromonosporales</taxon>
        <taxon>Micromonosporaceae</taxon>
        <taxon>Micromonospora</taxon>
    </lineage>
</organism>
<dbReference type="AlphaFoldDB" id="A0A372FQE6"/>
<dbReference type="EMBL" id="QVFU01000109">
    <property type="protein sequence ID" value="RFS40481.1"/>
    <property type="molecule type" value="Genomic_DNA"/>
</dbReference>
<dbReference type="Proteomes" id="UP000262621">
    <property type="component" value="Unassembled WGS sequence"/>
</dbReference>
<name>A0A372FQE6_9ACTN</name>
<evidence type="ECO:0000313" key="2">
    <source>
        <dbReference type="Proteomes" id="UP000262621"/>
    </source>
</evidence>
<protein>
    <recommendedName>
        <fullName evidence="3">Spore-associated protein A</fullName>
    </recommendedName>
</protein>
<dbReference type="RefSeq" id="WP_117231349.1">
    <property type="nucleotide sequence ID" value="NZ_CP061725.1"/>
</dbReference>
<gene>
    <name evidence="1" type="ORF">D0Q02_30535</name>
</gene>
<accession>A0A372FQE6</accession>
<keyword evidence="2" id="KW-1185">Reference proteome</keyword>
<evidence type="ECO:0008006" key="3">
    <source>
        <dbReference type="Google" id="ProtNLM"/>
    </source>
</evidence>
<reference evidence="1 2" key="1">
    <citation type="submission" date="2018-08" db="EMBL/GenBank/DDBJ databases">
        <title>Verrucosispora craniellae sp. nov., isolated from a marine sponge in the South China Sea.</title>
        <authorList>
            <person name="Li L."/>
            <person name="Lin H.W."/>
        </authorList>
    </citation>
    <scope>NUCLEOTIDE SEQUENCE [LARGE SCALE GENOMIC DNA]</scope>
    <source>
        <strain evidence="1 2">LHW63014</strain>
    </source>
</reference>
<sequence>MALNVYALASPALANPQGCVQGNPYFSQSSGYMNANNDADCQTSVTRTFRVEIKRDVSGLPDPVVSSYDDYWTGTYYYASTSSCDGGRTAKYYGRSFFTSNPTYEDTGKLTVTTC</sequence>